<keyword evidence="2" id="KW-1185">Reference proteome</keyword>
<protein>
    <recommendedName>
        <fullName evidence="3">YtxH domain-containing protein</fullName>
    </recommendedName>
</protein>
<dbReference type="EMBL" id="CP044399">
    <property type="protein sequence ID" value="QFI37821.1"/>
    <property type="molecule type" value="Genomic_DNA"/>
</dbReference>
<name>A0A5J6WKQ9_MORMI</name>
<gene>
    <name evidence="1" type="ORF">FR932_08135</name>
</gene>
<sequence>MFKIIAIALIGFGIYLGINYTDEINSVVESDGFEQVQEKLGELFENKDAIIEKIEEIKG</sequence>
<reference evidence="1 2" key="1">
    <citation type="submission" date="2019-09" db="EMBL/GenBank/DDBJ databases">
        <title>Hybrid Assembly of the complete Genome of the Deep-Sea Bacterium Moritella marina from long Nanopore and Illumina reads.</title>
        <authorList>
            <person name="Magin S."/>
            <person name="Georgoulis A."/>
            <person name="Papadimitriou K."/>
            <person name="Iliakis G."/>
            <person name="Vorgias C.E."/>
        </authorList>
    </citation>
    <scope>NUCLEOTIDE SEQUENCE [LARGE SCALE GENOMIC DNA]</scope>
    <source>
        <strain evidence="1 2">MP-1</strain>
    </source>
</reference>
<evidence type="ECO:0008006" key="3">
    <source>
        <dbReference type="Google" id="ProtNLM"/>
    </source>
</evidence>
<dbReference type="RefSeq" id="WP_019441024.1">
    <property type="nucleotide sequence ID" value="NZ_ALOE01000013.1"/>
</dbReference>
<dbReference type="KEGG" id="mmaa:FR932_08135"/>
<dbReference type="AlphaFoldDB" id="A0A5J6WKQ9"/>
<evidence type="ECO:0000313" key="1">
    <source>
        <dbReference type="EMBL" id="QFI37821.1"/>
    </source>
</evidence>
<evidence type="ECO:0000313" key="2">
    <source>
        <dbReference type="Proteomes" id="UP000327424"/>
    </source>
</evidence>
<organism evidence="1 2">
    <name type="scientific">Moritella marina ATCC 15381</name>
    <dbReference type="NCBI Taxonomy" id="1202962"/>
    <lineage>
        <taxon>Bacteria</taxon>
        <taxon>Pseudomonadati</taxon>
        <taxon>Pseudomonadota</taxon>
        <taxon>Gammaproteobacteria</taxon>
        <taxon>Alteromonadales</taxon>
        <taxon>Moritellaceae</taxon>
        <taxon>Moritella</taxon>
    </lineage>
</organism>
<accession>A0A5J6WKQ9</accession>
<dbReference type="OrthoDB" id="5823330at2"/>
<dbReference type="Proteomes" id="UP000327424">
    <property type="component" value="Chromosome"/>
</dbReference>
<proteinExistence type="predicted"/>